<dbReference type="AlphaFoldDB" id="A0A9Q1G732"/>
<feature type="compositionally biased region" description="Low complexity" evidence="7">
    <location>
        <begin position="159"/>
        <end position="169"/>
    </location>
</feature>
<evidence type="ECO:0000313" key="8">
    <source>
        <dbReference type="EMBL" id="KAJ8376122.1"/>
    </source>
</evidence>
<comment type="similarity">
    <text evidence="2">Belongs to the bZIP family. ATF subfamily.</text>
</comment>
<sequence length="244" mass="26122">MASDLMLDFENHVNQHHTGMNSDNVTGDICIDQGGEWDISLFDELEDMGDADELLRALEDVTYVGEVPDLDLDIGLPLWNSDTCGYTSSSCTDADMTGDSLSPNPTLSSVSSPGSVEALSPYRLSDELLSPLSQPSPASMSPESFSSYDVPLGRKPQRRASQSRAKSSQPLKRPIQLTPKVSIQPKPVITAVPIPHSTAPLQAKTIIIQTLQSVLPGAKPPPVSIQPAPPAVHQSLLQQSTPTT</sequence>
<proteinExistence type="inferred from homology"/>
<dbReference type="GO" id="GO:0000978">
    <property type="term" value="F:RNA polymerase II cis-regulatory region sequence-specific DNA binding"/>
    <property type="evidence" value="ECO:0007669"/>
    <property type="project" value="TreeGrafter"/>
</dbReference>
<dbReference type="GO" id="GO:0016020">
    <property type="term" value="C:membrane"/>
    <property type="evidence" value="ECO:0007669"/>
    <property type="project" value="UniProtKB-SubCell"/>
</dbReference>
<dbReference type="Proteomes" id="UP001152622">
    <property type="component" value="Chromosome 2"/>
</dbReference>
<dbReference type="InterPro" id="IPR051882">
    <property type="entry name" value="ATF_bZIP_TF"/>
</dbReference>
<protein>
    <submittedName>
        <fullName evidence="8">Uncharacterized protein</fullName>
    </submittedName>
</protein>
<feature type="compositionally biased region" description="Polar residues" evidence="7">
    <location>
        <begin position="99"/>
        <end position="114"/>
    </location>
</feature>
<dbReference type="GO" id="GO:0005634">
    <property type="term" value="C:nucleus"/>
    <property type="evidence" value="ECO:0007669"/>
    <property type="project" value="TreeGrafter"/>
</dbReference>
<feature type="region of interest" description="Disordered" evidence="7">
    <location>
        <begin position="128"/>
        <end position="179"/>
    </location>
</feature>
<keyword evidence="3" id="KW-0805">Transcription regulation</keyword>
<dbReference type="PANTHER" id="PTHR46164">
    <property type="entry name" value="ATF6, ISOFORM C"/>
    <property type="match status" value="1"/>
</dbReference>
<comment type="subcellular location">
    <subcellularLocation>
        <location evidence="1">Membrane</location>
        <topology evidence="1">Single-pass membrane protein</topology>
    </subcellularLocation>
</comment>
<keyword evidence="5" id="KW-0804">Transcription</keyword>
<evidence type="ECO:0000256" key="7">
    <source>
        <dbReference type="SAM" id="MobiDB-lite"/>
    </source>
</evidence>
<keyword evidence="4" id="KW-0238">DNA-binding</keyword>
<reference evidence="8" key="1">
    <citation type="journal article" date="2023" name="Science">
        <title>Genome structures resolve the early diversification of teleost fishes.</title>
        <authorList>
            <person name="Parey E."/>
            <person name="Louis A."/>
            <person name="Montfort J."/>
            <person name="Bouchez O."/>
            <person name="Roques C."/>
            <person name="Iampietro C."/>
            <person name="Lluch J."/>
            <person name="Castinel A."/>
            <person name="Donnadieu C."/>
            <person name="Desvignes T."/>
            <person name="Floi Bucao C."/>
            <person name="Jouanno E."/>
            <person name="Wen M."/>
            <person name="Mejri S."/>
            <person name="Dirks R."/>
            <person name="Jansen H."/>
            <person name="Henkel C."/>
            <person name="Chen W.J."/>
            <person name="Zahm M."/>
            <person name="Cabau C."/>
            <person name="Klopp C."/>
            <person name="Thompson A.W."/>
            <person name="Robinson-Rechavi M."/>
            <person name="Braasch I."/>
            <person name="Lecointre G."/>
            <person name="Bobe J."/>
            <person name="Postlethwait J.H."/>
            <person name="Berthelot C."/>
            <person name="Roest Crollius H."/>
            <person name="Guiguen Y."/>
        </authorList>
    </citation>
    <scope>NUCLEOTIDE SEQUENCE</scope>
    <source>
        <strain evidence="8">WJC10195</strain>
    </source>
</reference>
<feature type="compositionally biased region" description="Polar residues" evidence="7">
    <location>
        <begin position="235"/>
        <end position="244"/>
    </location>
</feature>
<feature type="region of interest" description="Disordered" evidence="7">
    <location>
        <begin position="217"/>
        <end position="244"/>
    </location>
</feature>
<name>A0A9Q1G732_SYNKA</name>
<evidence type="ECO:0000256" key="2">
    <source>
        <dbReference type="ARBA" id="ARBA00009050"/>
    </source>
</evidence>
<dbReference type="GO" id="GO:0030968">
    <property type="term" value="P:endoplasmic reticulum unfolded protein response"/>
    <property type="evidence" value="ECO:0007669"/>
    <property type="project" value="TreeGrafter"/>
</dbReference>
<feature type="region of interest" description="Disordered" evidence="7">
    <location>
        <begin position="89"/>
        <end position="116"/>
    </location>
</feature>
<keyword evidence="6" id="KW-0539">Nucleus</keyword>
<evidence type="ECO:0000256" key="1">
    <source>
        <dbReference type="ARBA" id="ARBA00004167"/>
    </source>
</evidence>
<accession>A0A9Q1G732</accession>
<evidence type="ECO:0000256" key="5">
    <source>
        <dbReference type="ARBA" id="ARBA00023163"/>
    </source>
</evidence>
<evidence type="ECO:0000256" key="4">
    <source>
        <dbReference type="ARBA" id="ARBA00023125"/>
    </source>
</evidence>
<feature type="compositionally biased region" description="Low complexity" evidence="7">
    <location>
        <begin position="128"/>
        <end position="147"/>
    </location>
</feature>
<dbReference type="PANTHER" id="PTHR46164:SF1">
    <property type="entry name" value="CYCLIC AMP-DEPENDENT TRANSCRIPTION FACTOR ATF-6 ALPHA"/>
    <property type="match status" value="1"/>
</dbReference>
<dbReference type="OrthoDB" id="644067at2759"/>
<keyword evidence="9" id="KW-1185">Reference proteome</keyword>
<evidence type="ECO:0000313" key="9">
    <source>
        <dbReference type="Proteomes" id="UP001152622"/>
    </source>
</evidence>
<dbReference type="EMBL" id="JAINUF010000002">
    <property type="protein sequence ID" value="KAJ8376122.1"/>
    <property type="molecule type" value="Genomic_DNA"/>
</dbReference>
<evidence type="ECO:0000256" key="3">
    <source>
        <dbReference type="ARBA" id="ARBA00023015"/>
    </source>
</evidence>
<feature type="compositionally biased region" description="Pro residues" evidence="7">
    <location>
        <begin position="218"/>
        <end position="230"/>
    </location>
</feature>
<organism evidence="8 9">
    <name type="scientific">Synaphobranchus kaupii</name>
    <name type="common">Kaup's arrowtooth eel</name>
    <dbReference type="NCBI Taxonomy" id="118154"/>
    <lineage>
        <taxon>Eukaryota</taxon>
        <taxon>Metazoa</taxon>
        <taxon>Chordata</taxon>
        <taxon>Craniata</taxon>
        <taxon>Vertebrata</taxon>
        <taxon>Euteleostomi</taxon>
        <taxon>Actinopterygii</taxon>
        <taxon>Neopterygii</taxon>
        <taxon>Teleostei</taxon>
        <taxon>Anguilliformes</taxon>
        <taxon>Synaphobranchidae</taxon>
        <taxon>Synaphobranchus</taxon>
    </lineage>
</organism>
<comment type="caution">
    <text evidence="8">The sequence shown here is derived from an EMBL/GenBank/DDBJ whole genome shotgun (WGS) entry which is preliminary data.</text>
</comment>
<dbReference type="GO" id="GO:0000981">
    <property type="term" value="F:DNA-binding transcription factor activity, RNA polymerase II-specific"/>
    <property type="evidence" value="ECO:0007669"/>
    <property type="project" value="TreeGrafter"/>
</dbReference>
<gene>
    <name evidence="8" type="ORF">SKAU_G00067020</name>
</gene>
<evidence type="ECO:0000256" key="6">
    <source>
        <dbReference type="ARBA" id="ARBA00023242"/>
    </source>
</evidence>